<dbReference type="PANTHER" id="PTHR45973">
    <property type="entry name" value="PROTEIN PHOSPHATASE 1 REGULATORY SUBUNIT SDS22-RELATED"/>
    <property type="match status" value="1"/>
</dbReference>
<name>A0A8S1PN49_PARPR</name>
<dbReference type="InterPro" id="IPR050576">
    <property type="entry name" value="Cilia_flagella_integrity"/>
</dbReference>
<sequence>MKKKQLERDEQGNLIMNEQNIIEICEKEGLYEYPELNSKLYLHFKAFRKIGGLDNFINVKTLWLENNFITRIEGLENLQQLTHLFLQNNLIQKIEGLRENLELITLNLSNNCIKVVENLQRLQKLSSLDLSTNKLKSVSDIWELELNQSVSNLDLSNNMLEFEGEHEDDPLLLIFKKMPKLKCLYLQRNNYIRSIQNYRKYYLANLPELTYLDTQPVFPNERRIVDAWGKLGKEGEQIERQKIKDEEDTKKQEYREEIKKQLPIYLQSKINFFQKNINAIETEIQEMQARKQNHIEQNSQEIEITFLDASINQKQSQLNEMNELLDNMKVRQIRQNSMTESQLIEQRGDQQEKIQIQLDEID</sequence>
<keyword evidence="6" id="KW-1185">Reference proteome</keyword>
<keyword evidence="2" id="KW-0677">Repeat</keyword>
<protein>
    <recommendedName>
        <fullName evidence="7">Protein-serine/threonine phosphatase</fullName>
    </recommendedName>
</protein>
<evidence type="ECO:0000256" key="1">
    <source>
        <dbReference type="ARBA" id="ARBA00022614"/>
    </source>
</evidence>
<evidence type="ECO:0000256" key="2">
    <source>
        <dbReference type="ARBA" id="ARBA00022737"/>
    </source>
</evidence>
<dbReference type="EMBL" id="CAJJDM010000127">
    <property type="protein sequence ID" value="CAD8104431.1"/>
    <property type="molecule type" value="Genomic_DNA"/>
</dbReference>
<reference evidence="5" key="1">
    <citation type="submission" date="2021-01" db="EMBL/GenBank/DDBJ databases">
        <authorList>
            <consortium name="Genoscope - CEA"/>
            <person name="William W."/>
        </authorList>
    </citation>
    <scope>NUCLEOTIDE SEQUENCE</scope>
</reference>
<dbReference type="Pfam" id="PF12799">
    <property type="entry name" value="LRR_4"/>
    <property type="match status" value="1"/>
</dbReference>
<accession>A0A8S1PN49</accession>
<comment type="caution">
    <text evidence="5">The sequence shown here is derived from an EMBL/GenBank/DDBJ whole genome shotgun (WGS) entry which is preliminary data.</text>
</comment>
<evidence type="ECO:0000313" key="5">
    <source>
        <dbReference type="EMBL" id="CAD8104431.1"/>
    </source>
</evidence>
<evidence type="ECO:0000313" key="6">
    <source>
        <dbReference type="Proteomes" id="UP000688137"/>
    </source>
</evidence>
<dbReference type="OMA" id="NNCIGSK"/>
<evidence type="ECO:0000256" key="3">
    <source>
        <dbReference type="SAM" id="Coils"/>
    </source>
</evidence>
<dbReference type="PROSITE" id="PS51450">
    <property type="entry name" value="LRR"/>
    <property type="match status" value="4"/>
</dbReference>
<feature type="coiled-coil region" evidence="3">
    <location>
        <begin position="270"/>
        <end position="331"/>
    </location>
</feature>
<dbReference type="AlphaFoldDB" id="A0A8S1PN49"/>
<dbReference type="EMBL" id="CAJJDM010000059">
    <property type="protein sequence ID" value="CAD8077774.1"/>
    <property type="molecule type" value="Genomic_DNA"/>
</dbReference>
<dbReference type="SMART" id="SM00365">
    <property type="entry name" value="LRR_SD22"/>
    <property type="match status" value="5"/>
</dbReference>
<gene>
    <name evidence="4" type="ORF">PPRIM_AZ9-3.1.T0580281</name>
    <name evidence="5" type="ORF">PPRIM_AZ9-3.1.T1240002</name>
</gene>
<evidence type="ECO:0000313" key="4">
    <source>
        <dbReference type="EMBL" id="CAD8077774.1"/>
    </source>
</evidence>
<dbReference type="InterPro" id="IPR001611">
    <property type="entry name" value="Leu-rich_rpt"/>
</dbReference>
<evidence type="ECO:0008006" key="7">
    <source>
        <dbReference type="Google" id="ProtNLM"/>
    </source>
</evidence>
<keyword evidence="1" id="KW-0433">Leucine-rich repeat</keyword>
<dbReference type="Proteomes" id="UP000688137">
    <property type="component" value="Unassembled WGS sequence"/>
</dbReference>
<dbReference type="InterPro" id="IPR025875">
    <property type="entry name" value="Leu-rich_rpt_4"/>
</dbReference>
<proteinExistence type="predicted"/>
<keyword evidence="3" id="KW-0175">Coiled coil</keyword>
<dbReference type="PANTHER" id="PTHR45973:SF33">
    <property type="entry name" value="CHROMOSOME UNDETERMINED SCAFFOLD_20, WHOLE GENOME SHOTGUN SEQUENCE"/>
    <property type="match status" value="1"/>
</dbReference>
<organism evidence="5 6">
    <name type="scientific">Paramecium primaurelia</name>
    <dbReference type="NCBI Taxonomy" id="5886"/>
    <lineage>
        <taxon>Eukaryota</taxon>
        <taxon>Sar</taxon>
        <taxon>Alveolata</taxon>
        <taxon>Ciliophora</taxon>
        <taxon>Intramacronucleata</taxon>
        <taxon>Oligohymenophorea</taxon>
        <taxon>Peniculida</taxon>
        <taxon>Parameciidae</taxon>
        <taxon>Paramecium</taxon>
    </lineage>
</organism>